<dbReference type="PANTHER" id="PTHR43199:SF1">
    <property type="entry name" value="GLUTATHIONE HYDROLASE PROENZYME"/>
    <property type="match status" value="1"/>
</dbReference>
<keyword evidence="4 9" id="KW-0808">Transferase</keyword>
<dbReference type="EC" id="3.4.19.13" evidence="9"/>
<evidence type="ECO:0000256" key="4">
    <source>
        <dbReference type="ARBA" id="ARBA00022679"/>
    </source>
</evidence>
<dbReference type="SUPFAM" id="SSF56235">
    <property type="entry name" value="N-terminal nucleophile aminohydrolases (Ntn hydrolases)"/>
    <property type="match status" value="1"/>
</dbReference>
<comment type="pathway">
    <text evidence="9">Sulfur metabolism; glutathione metabolism.</text>
</comment>
<dbReference type="EMBL" id="JBEWSZ010000001">
    <property type="protein sequence ID" value="MET2828680.1"/>
    <property type="molecule type" value="Genomic_DNA"/>
</dbReference>
<keyword evidence="12" id="KW-1185">Reference proteome</keyword>
<dbReference type="InterPro" id="IPR043137">
    <property type="entry name" value="GGT_ssub_C"/>
</dbReference>
<evidence type="ECO:0000256" key="1">
    <source>
        <dbReference type="ARBA" id="ARBA00001049"/>
    </source>
</evidence>
<evidence type="ECO:0000256" key="6">
    <source>
        <dbReference type="ARBA" id="ARBA00023145"/>
    </source>
</evidence>
<feature type="chain" id="PRO_5046514325" description="Glutathione hydrolase proenzyme" evidence="10">
    <location>
        <begin position="34"/>
        <end position="579"/>
    </location>
</feature>
<comment type="similarity">
    <text evidence="3 9">Belongs to the gamma-glutamyltransferase family.</text>
</comment>
<evidence type="ECO:0000256" key="9">
    <source>
        <dbReference type="RuleBase" id="RU368036"/>
    </source>
</evidence>
<proteinExistence type="inferred from homology"/>
<dbReference type="NCBIfam" id="TIGR00066">
    <property type="entry name" value="g_glut_trans"/>
    <property type="match status" value="1"/>
</dbReference>
<gene>
    <name evidence="11" type="primary">ggt</name>
    <name evidence="11" type="ORF">ABVQ20_17005</name>
</gene>
<comment type="catalytic activity">
    <reaction evidence="8 9">
        <text>an N-terminal (5-L-glutamyl)-[peptide] + an alpha-amino acid = 5-L-glutamyl amino acid + an N-terminal L-alpha-aminoacyl-[peptide]</text>
        <dbReference type="Rhea" id="RHEA:23904"/>
        <dbReference type="Rhea" id="RHEA-COMP:9780"/>
        <dbReference type="Rhea" id="RHEA-COMP:9795"/>
        <dbReference type="ChEBI" id="CHEBI:77644"/>
        <dbReference type="ChEBI" id="CHEBI:78597"/>
        <dbReference type="ChEBI" id="CHEBI:78599"/>
        <dbReference type="ChEBI" id="CHEBI:78608"/>
        <dbReference type="EC" id="2.3.2.2"/>
    </reaction>
</comment>
<evidence type="ECO:0000313" key="12">
    <source>
        <dbReference type="Proteomes" id="UP001548832"/>
    </source>
</evidence>
<evidence type="ECO:0000256" key="3">
    <source>
        <dbReference type="ARBA" id="ARBA00009381"/>
    </source>
</evidence>
<keyword evidence="5 9" id="KW-0378">Hydrolase</keyword>
<dbReference type="Gene3D" id="3.60.20.40">
    <property type="match status" value="1"/>
</dbReference>
<keyword evidence="7 9" id="KW-0012">Acyltransferase</keyword>
<comment type="subunit">
    <text evidence="9">This enzyme consists of two polypeptide chains, which are synthesized in precursor form from a single polypeptide.</text>
</comment>
<evidence type="ECO:0000313" key="11">
    <source>
        <dbReference type="EMBL" id="MET2828680.1"/>
    </source>
</evidence>
<protein>
    <recommendedName>
        <fullName evidence="9">Glutathione hydrolase proenzyme</fullName>
        <ecNumber evidence="9">2.3.2.2</ecNumber>
        <ecNumber evidence="9">3.4.19.13</ecNumber>
    </recommendedName>
    <component>
        <recommendedName>
            <fullName evidence="9">Glutathione hydrolase large chain</fullName>
        </recommendedName>
    </component>
    <component>
        <recommendedName>
            <fullName evidence="9">Glutathione hydrolase small chain</fullName>
        </recommendedName>
    </component>
</protein>
<evidence type="ECO:0000256" key="2">
    <source>
        <dbReference type="ARBA" id="ARBA00001089"/>
    </source>
</evidence>
<dbReference type="Gene3D" id="1.10.246.130">
    <property type="match status" value="1"/>
</dbReference>
<evidence type="ECO:0000256" key="7">
    <source>
        <dbReference type="ARBA" id="ARBA00023315"/>
    </source>
</evidence>
<accession>A0ABV2DF61</accession>
<dbReference type="PRINTS" id="PR01210">
    <property type="entry name" value="GGTRANSPTASE"/>
</dbReference>
<keyword evidence="10" id="KW-0732">Signal</keyword>
<dbReference type="PANTHER" id="PTHR43199">
    <property type="entry name" value="GLUTATHIONE HYDROLASE"/>
    <property type="match status" value="1"/>
</dbReference>
<dbReference type="InterPro" id="IPR043138">
    <property type="entry name" value="GGT_lsub"/>
</dbReference>
<dbReference type="RefSeq" id="WP_354460670.1">
    <property type="nucleotide sequence ID" value="NZ_JBEWSZ010000001.1"/>
</dbReference>
<dbReference type="GO" id="GO:0103068">
    <property type="term" value="F:leukotriene C4 gamma-glutamyl transferase activity"/>
    <property type="evidence" value="ECO:0007669"/>
    <property type="project" value="UniProtKB-EC"/>
</dbReference>
<comment type="catalytic activity">
    <reaction evidence="2 9">
        <text>glutathione + H2O = L-cysteinylglycine + L-glutamate</text>
        <dbReference type="Rhea" id="RHEA:28807"/>
        <dbReference type="ChEBI" id="CHEBI:15377"/>
        <dbReference type="ChEBI" id="CHEBI:29985"/>
        <dbReference type="ChEBI" id="CHEBI:57925"/>
        <dbReference type="ChEBI" id="CHEBI:61694"/>
        <dbReference type="EC" id="3.4.19.13"/>
    </reaction>
</comment>
<dbReference type="PROSITE" id="PS00462">
    <property type="entry name" value="G_GLU_TRANSPEPTIDASE"/>
    <property type="match status" value="1"/>
</dbReference>
<name>A0ABV2DF61_9HYPH</name>
<dbReference type="InterPro" id="IPR055262">
    <property type="entry name" value="GGT_CS"/>
</dbReference>
<sequence length="579" mass="60483">MPLNRRTLIAASLSITFALAPLANVFAASPAPAKGEHGMVVTAQHLASEVGVEVLKKGGNAVDAAVAVGYALAVVYPNAGNIGGGGFMTIRFKDGRSTFLDFRERAPLAATKTMYLDKDGNPVRGASLDGYLAVGVPGSVAGLEMAREKYGTLSRQDLMAPAISYAKDGFVLNQGDAASFAGGADRMAKDPAAAAIFLKPDSKPYGIGERLVQPDLAASLSAISEKGPDAFYKGAIADAIVKASGAKGGILAKQDFEQYAVRELKPVTCSYRGYEITSSPPPSSGGVIICEILNVLEGYPLSYLGAGSAETVHVMVEAMRHAYVDRNSALGDPDFVDNPVTKLLDKAYAKDIRAKIDPSRAGVSQDLMPRGFGESKETTHYSIIDNDGNAVAVTYTLNGSFGAGVVADGTGILLNNEMDDFTQKPGVPNLYGLVQGEANAIQPKKTPLSSMSPTIVAKAGKPFMVIGSPGGSRIITITLEAIVNVIDHGMNIQEAIDAPRIHHQWLPDTVYIEPFGLSPDTERLLAGMGYHLDLGDSTWGQAAGILVGGKSLAEIEKGGGARYNGAIDSRAASGEALGY</sequence>
<comment type="PTM">
    <text evidence="9">Cleaved by autocatalysis into a large and a small subunit.</text>
</comment>
<keyword evidence="9" id="KW-0317">Glutathione biosynthesis</keyword>
<reference evidence="11 12" key="1">
    <citation type="submission" date="2024-06" db="EMBL/GenBank/DDBJ databases">
        <authorList>
            <person name="Kim D.-U."/>
        </authorList>
    </citation>
    <scope>NUCLEOTIDE SEQUENCE [LARGE SCALE GENOMIC DNA]</scope>
    <source>
        <strain evidence="11 12">KACC15460</strain>
    </source>
</reference>
<dbReference type="InterPro" id="IPR051792">
    <property type="entry name" value="GGT_bact"/>
</dbReference>
<feature type="signal peptide" evidence="10">
    <location>
        <begin position="1"/>
        <end position="33"/>
    </location>
</feature>
<evidence type="ECO:0000256" key="8">
    <source>
        <dbReference type="ARBA" id="ARBA00047417"/>
    </source>
</evidence>
<dbReference type="InterPro" id="IPR000101">
    <property type="entry name" value="GGT_peptidase"/>
</dbReference>
<keyword evidence="6 9" id="KW-0865">Zymogen</keyword>
<evidence type="ECO:0000256" key="5">
    <source>
        <dbReference type="ARBA" id="ARBA00022801"/>
    </source>
</evidence>
<organism evidence="11 12">
    <name type="scientific">Mesorhizobium shangrilense</name>
    <dbReference type="NCBI Taxonomy" id="460060"/>
    <lineage>
        <taxon>Bacteria</taxon>
        <taxon>Pseudomonadati</taxon>
        <taxon>Pseudomonadota</taxon>
        <taxon>Alphaproteobacteria</taxon>
        <taxon>Hyphomicrobiales</taxon>
        <taxon>Phyllobacteriaceae</taxon>
        <taxon>Mesorhizobium</taxon>
    </lineage>
</organism>
<dbReference type="Pfam" id="PF01019">
    <property type="entry name" value="G_glu_transpept"/>
    <property type="match status" value="1"/>
</dbReference>
<dbReference type="Proteomes" id="UP001548832">
    <property type="component" value="Unassembled WGS sequence"/>
</dbReference>
<dbReference type="EC" id="2.3.2.2" evidence="9"/>
<comment type="catalytic activity">
    <reaction evidence="1 9">
        <text>an S-substituted glutathione + H2O = an S-substituted L-cysteinylglycine + L-glutamate</text>
        <dbReference type="Rhea" id="RHEA:59468"/>
        <dbReference type="ChEBI" id="CHEBI:15377"/>
        <dbReference type="ChEBI" id="CHEBI:29985"/>
        <dbReference type="ChEBI" id="CHEBI:90779"/>
        <dbReference type="ChEBI" id="CHEBI:143103"/>
        <dbReference type="EC" id="3.4.19.13"/>
    </reaction>
</comment>
<evidence type="ECO:0000256" key="10">
    <source>
        <dbReference type="SAM" id="SignalP"/>
    </source>
</evidence>
<dbReference type="InterPro" id="IPR029055">
    <property type="entry name" value="Ntn_hydrolases_N"/>
</dbReference>
<comment type="caution">
    <text evidence="11">The sequence shown here is derived from an EMBL/GenBank/DDBJ whole genome shotgun (WGS) entry which is preliminary data.</text>
</comment>